<evidence type="ECO:0000313" key="2">
    <source>
        <dbReference type="Proteomes" id="UP000249417"/>
    </source>
</evidence>
<sequence>MVNMAKQSAPSPLLLFSHRLVIHFFGLYEIMVGSTGIEPVTPTVSRKSYTASMAVITRILKSNAFKNDQKSKNQSGTKVQLNLGELPILKRVFRYLSELRKPKTRPCPCGGTQILIHGWGGDYWTCQDCDREDIAED</sequence>
<comment type="caution">
    <text evidence="1">The sequence shown here is derived from an EMBL/GenBank/DDBJ whole genome shotgun (WGS) entry which is preliminary data.</text>
</comment>
<name>A0A2W5MY48_9BACT</name>
<dbReference type="EMBL" id="QFQB01000031">
    <property type="protein sequence ID" value="PZQ46152.1"/>
    <property type="molecule type" value="Genomic_DNA"/>
</dbReference>
<proteinExistence type="predicted"/>
<protein>
    <submittedName>
        <fullName evidence="1">Uncharacterized protein</fullName>
    </submittedName>
</protein>
<dbReference type="AlphaFoldDB" id="A0A2W5MY48"/>
<accession>A0A2W5MY48</accession>
<gene>
    <name evidence="1" type="ORF">DI551_05595</name>
</gene>
<evidence type="ECO:0000313" key="1">
    <source>
        <dbReference type="EMBL" id="PZQ46152.1"/>
    </source>
</evidence>
<organism evidence="1 2">
    <name type="scientific">Micavibrio aeruginosavorus</name>
    <dbReference type="NCBI Taxonomy" id="349221"/>
    <lineage>
        <taxon>Bacteria</taxon>
        <taxon>Pseudomonadati</taxon>
        <taxon>Bdellovibrionota</taxon>
        <taxon>Bdellovibrionia</taxon>
        <taxon>Bdellovibrionales</taxon>
        <taxon>Pseudobdellovibrionaceae</taxon>
        <taxon>Micavibrio</taxon>
    </lineage>
</organism>
<reference evidence="1 2" key="1">
    <citation type="submission" date="2017-08" db="EMBL/GenBank/DDBJ databases">
        <title>Infants hospitalized years apart are colonized by the same room-sourced microbial strains.</title>
        <authorList>
            <person name="Brooks B."/>
            <person name="Olm M.R."/>
            <person name="Firek B.A."/>
            <person name="Baker R."/>
            <person name="Thomas B.C."/>
            <person name="Morowitz M.J."/>
            <person name="Banfield J.F."/>
        </authorList>
    </citation>
    <scope>NUCLEOTIDE SEQUENCE [LARGE SCALE GENOMIC DNA]</scope>
    <source>
        <strain evidence="1">S2_005_002_R2_29</strain>
    </source>
</reference>
<dbReference type="Proteomes" id="UP000249417">
    <property type="component" value="Unassembled WGS sequence"/>
</dbReference>